<dbReference type="SMART" id="SM00184">
    <property type="entry name" value="RING"/>
    <property type="match status" value="1"/>
</dbReference>
<evidence type="ECO:0000256" key="3">
    <source>
        <dbReference type="PROSITE-ProRule" id="PRU00175"/>
    </source>
</evidence>
<keyword evidence="2" id="KW-0862">Zinc</keyword>
<gene>
    <name evidence="7" type="ORF">NLS_LOCUS6819</name>
</gene>
<dbReference type="InterPro" id="IPR052639">
    <property type="entry name" value="TRAIP_ubiq-protein_ligase"/>
</dbReference>
<feature type="domain" description="RING-type" evidence="6">
    <location>
        <begin position="59"/>
        <end position="99"/>
    </location>
</feature>
<sequence>MLIEDPNGAVKEQQRKGAPLPPPVWFRSEQGLQSERKSDLICPPIITEHETKMTQRVQCLICLDALPLNESAAVRCGHIFHLHCILQWLESCKTCPVCRKRATARDLIQQLFFQMEDNKSLNSDSTDPLQTHIELQNALDNLEKEKQATAKVKNEVNVYLSANLLLKEKVANLESVSRLNVQQIKHLESMLIKQLDTEKELQKYRRRLKATAFYKLLSNMKDEPVLEIDKYIANEGLEMKRFIALLRRQLKGTMKTVENQKKELQENRKKICELQKKLSEHQILNAQLKKELASARADPSQTIMNAALGQVFAFSSKQHSFSQFDEGDYRAISVSERGNCSGKNNLVEKTQETTAIRKSEISILRDEPGSLMGKVSKNESEAGIEDDMEEVFVPPVVRKCATTTWFRGTSRRIHTVMNNEMVGNRKLLKSSLVEARSPRYYDLKNDTIVID</sequence>
<dbReference type="Pfam" id="PF13639">
    <property type="entry name" value="zf-RING_2"/>
    <property type="match status" value="1"/>
</dbReference>
<dbReference type="GO" id="GO:0031297">
    <property type="term" value="P:replication fork processing"/>
    <property type="evidence" value="ECO:0007669"/>
    <property type="project" value="TreeGrafter"/>
</dbReference>
<dbReference type="PANTHER" id="PTHR46569">
    <property type="entry name" value="E3 UBIQUITIN-PROTEIN LIGASE TRAIP"/>
    <property type="match status" value="1"/>
</dbReference>
<evidence type="ECO:0000313" key="7">
    <source>
        <dbReference type="EMBL" id="VDK84808.1"/>
    </source>
</evidence>
<dbReference type="GO" id="GO:0005634">
    <property type="term" value="C:nucleus"/>
    <property type="evidence" value="ECO:0007669"/>
    <property type="project" value="TreeGrafter"/>
</dbReference>
<dbReference type="GO" id="GO:0090734">
    <property type="term" value="C:site of DNA damage"/>
    <property type="evidence" value="ECO:0007669"/>
    <property type="project" value="TreeGrafter"/>
</dbReference>
<evidence type="ECO:0000313" key="8">
    <source>
        <dbReference type="Proteomes" id="UP000277928"/>
    </source>
</evidence>
<dbReference type="PROSITE" id="PS50089">
    <property type="entry name" value="ZF_RING_2"/>
    <property type="match status" value="1"/>
</dbReference>
<dbReference type="GO" id="GO:0016567">
    <property type="term" value="P:protein ubiquitination"/>
    <property type="evidence" value="ECO:0007669"/>
    <property type="project" value="TreeGrafter"/>
</dbReference>
<dbReference type="Proteomes" id="UP000277928">
    <property type="component" value="Unassembled WGS sequence"/>
</dbReference>
<name>A0A3P6UYR7_LITSI</name>
<evidence type="ECO:0000259" key="6">
    <source>
        <dbReference type="PROSITE" id="PS50089"/>
    </source>
</evidence>
<protein>
    <recommendedName>
        <fullName evidence="6">RING-type domain-containing protein</fullName>
    </recommendedName>
</protein>
<evidence type="ECO:0000256" key="5">
    <source>
        <dbReference type="SAM" id="MobiDB-lite"/>
    </source>
</evidence>
<dbReference type="AlphaFoldDB" id="A0A3P6UYR7"/>
<proteinExistence type="predicted"/>
<dbReference type="OrthoDB" id="5829718at2759"/>
<dbReference type="Gene3D" id="3.30.40.10">
    <property type="entry name" value="Zinc/RING finger domain, C3HC4 (zinc finger)"/>
    <property type="match status" value="1"/>
</dbReference>
<feature type="coiled-coil region" evidence="4">
    <location>
        <begin position="243"/>
        <end position="298"/>
    </location>
</feature>
<dbReference type="InterPro" id="IPR001841">
    <property type="entry name" value="Znf_RING"/>
</dbReference>
<evidence type="ECO:0000256" key="4">
    <source>
        <dbReference type="SAM" id="Coils"/>
    </source>
</evidence>
<feature type="region of interest" description="Disordered" evidence="5">
    <location>
        <begin position="1"/>
        <end position="22"/>
    </location>
</feature>
<organism evidence="7 8">
    <name type="scientific">Litomosoides sigmodontis</name>
    <name type="common">Filarial nematode worm</name>
    <dbReference type="NCBI Taxonomy" id="42156"/>
    <lineage>
        <taxon>Eukaryota</taxon>
        <taxon>Metazoa</taxon>
        <taxon>Ecdysozoa</taxon>
        <taxon>Nematoda</taxon>
        <taxon>Chromadorea</taxon>
        <taxon>Rhabditida</taxon>
        <taxon>Spirurina</taxon>
        <taxon>Spiruromorpha</taxon>
        <taxon>Filarioidea</taxon>
        <taxon>Onchocercidae</taxon>
        <taxon>Litomosoides</taxon>
    </lineage>
</organism>
<dbReference type="GO" id="GO:0008270">
    <property type="term" value="F:zinc ion binding"/>
    <property type="evidence" value="ECO:0007669"/>
    <property type="project" value="UniProtKB-KW"/>
</dbReference>
<keyword evidence="1 3" id="KW-0863">Zinc-finger</keyword>
<keyword evidence="1 3" id="KW-0479">Metal-binding</keyword>
<evidence type="ECO:0000256" key="2">
    <source>
        <dbReference type="ARBA" id="ARBA00022833"/>
    </source>
</evidence>
<dbReference type="OMA" id="IITEHET"/>
<reference evidence="7 8" key="1">
    <citation type="submission" date="2018-08" db="EMBL/GenBank/DDBJ databases">
        <authorList>
            <person name="Laetsch R D."/>
            <person name="Stevens L."/>
            <person name="Kumar S."/>
            <person name="Blaxter L. M."/>
        </authorList>
    </citation>
    <scope>NUCLEOTIDE SEQUENCE [LARGE SCALE GENOMIC DNA]</scope>
</reference>
<keyword evidence="4" id="KW-0175">Coiled coil</keyword>
<accession>A0A3P6UYR7</accession>
<dbReference type="SUPFAM" id="SSF57850">
    <property type="entry name" value="RING/U-box"/>
    <property type="match status" value="1"/>
</dbReference>
<dbReference type="GO" id="GO:0061630">
    <property type="term" value="F:ubiquitin protein ligase activity"/>
    <property type="evidence" value="ECO:0007669"/>
    <property type="project" value="TreeGrafter"/>
</dbReference>
<dbReference type="STRING" id="42156.A0A3P6UYR7"/>
<evidence type="ECO:0000256" key="1">
    <source>
        <dbReference type="ARBA" id="ARBA00022771"/>
    </source>
</evidence>
<dbReference type="EMBL" id="UYRX01000636">
    <property type="protein sequence ID" value="VDK84808.1"/>
    <property type="molecule type" value="Genomic_DNA"/>
</dbReference>
<keyword evidence="8" id="KW-1185">Reference proteome</keyword>
<dbReference type="PANTHER" id="PTHR46569:SF1">
    <property type="entry name" value="E3 UBIQUITIN-PROTEIN LIGASE RFWD3-RELATED"/>
    <property type="match status" value="1"/>
</dbReference>
<dbReference type="InterPro" id="IPR013083">
    <property type="entry name" value="Znf_RING/FYVE/PHD"/>
</dbReference>